<dbReference type="AlphaFoldDB" id="A0AAV0I5K1"/>
<reference evidence="1" key="1">
    <citation type="submission" date="2022-08" db="EMBL/GenBank/DDBJ databases">
        <authorList>
            <person name="Gutierrez-Valencia J."/>
        </authorList>
    </citation>
    <scope>NUCLEOTIDE SEQUENCE</scope>
</reference>
<protein>
    <submittedName>
        <fullName evidence="1">Uncharacterized protein</fullName>
    </submittedName>
</protein>
<dbReference type="Proteomes" id="UP001154282">
    <property type="component" value="Unassembled WGS sequence"/>
</dbReference>
<organism evidence="1 2">
    <name type="scientific">Linum tenue</name>
    <dbReference type="NCBI Taxonomy" id="586396"/>
    <lineage>
        <taxon>Eukaryota</taxon>
        <taxon>Viridiplantae</taxon>
        <taxon>Streptophyta</taxon>
        <taxon>Embryophyta</taxon>
        <taxon>Tracheophyta</taxon>
        <taxon>Spermatophyta</taxon>
        <taxon>Magnoliopsida</taxon>
        <taxon>eudicotyledons</taxon>
        <taxon>Gunneridae</taxon>
        <taxon>Pentapetalae</taxon>
        <taxon>rosids</taxon>
        <taxon>fabids</taxon>
        <taxon>Malpighiales</taxon>
        <taxon>Linaceae</taxon>
        <taxon>Linum</taxon>
    </lineage>
</organism>
<sequence length="70" mass="7938">MQQALQRRNQHQQSWCLETPLWIPATTTMWPPLSSATSRLMGGISSVRNPLEGFAMGKSLLTLQVYIYIC</sequence>
<keyword evidence="2" id="KW-1185">Reference proteome</keyword>
<evidence type="ECO:0000313" key="2">
    <source>
        <dbReference type="Proteomes" id="UP001154282"/>
    </source>
</evidence>
<comment type="caution">
    <text evidence="1">The sequence shown here is derived from an EMBL/GenBank/DDBJ whole genome shotgun (WGS) entry which is preliminary data.</text>
</comment>
<name>A0AAV0I5K1_9ROSI</name>
<dbReference type="EMBL" id="CAMGYJ010000003">
    <property type="protein sequence ID" value="CAI0392819.1"/>
    <property type="molecule type" value="Genomic_DNA"/>
</dbReference>
<proteinExistence type="predicted"/>
<accession>A0AAV0I5K1</accession>
<gene>
    <name evidence="1" type="ORF">LITE_LOCUS7693</name>
</gene>
<evidence type="ECO:0000313" key="1">
    <source>
        <dbReference type="EMBL" id="CAI0392819.1"/>
    </source>
</evidence>